<keyword evidence="2" id="KW-0805">Transcription regulation</keyword>
<dbReference type="FunFam" id="1.10.10.10:FF:000001">
    <property type="entry name" value="LysR family transcriptional regulator"/>
    <property type="match status" value="1"/>
</dbReference>
<dbReference type="EMBL" id="RZYA01000003">
    <property type="protein sequence ID" value="RVU27144.1"/>
    <property type="molecule type" value="Genomic_DNA"/>
</dbReference>
<feature type="domain" description="HTH lysR-type" evidence="5">
    <location>
        <begin position="1"/>
        <end position="58"/>
    </location>
</feature>
<keyword evidence="4" id="KW-0804">Transcription</keyword>
<evidence type="ECO:0000256" key="2">
    <source>
        <dbReference type="ARBA" id="ARBA00023015"/>
    </source>
</evidence>
<comment type="caution">
    <text evidence="6">The sequence shown here is derived from an EMBL/GenBank/DDBJ whole genome shotgun (WGS) entry which is preliminary data.</text>
</comment>
<accession>A0A437PXY9</accession>
<dbReference type="PANTHER" id="PTHR30419:SF8">
    <property type="entry name" value="NITROGEN ASSIMILATION TRANSCRIPTIONAL ACTIVATOR-RELATED"/>
    <property type="match status" value="1"/>
</dbReference>
<evidence type="ECO:0000256" key="1">
    <source>
        <dbReference type="ARBA" id="ARBA00009437"/>
    </source>
</evidence>
<dbReference type="PROSITE" id="PS50931">
    <property type="entry name" value="HTH_LYSR"/>
    <property type="match status" value="1"/>
</dbReference>
<name>A0A437PXY9_9ACTN</name>
<dbReference type="GO" id="GO:0005829">
    <property type="term" value="C:cytosol"/>
    <property type="evidence" value="ECO:0007669"/>
    <property type="project" value="TreeGrafter"/>
</dbReference>
<dbReference type="SUPFAM" id="SSF46785">
    <property type="entry name" value="Winged helix' DNA-binding domain"/>
    <property type="match status" value="1"/>
</dbReference>
<dbReference type="InterPro" id="IPR005119">
    <property type="entry name" value="LysR_subst-bd"/>
</dbReference>
<dbReference type="SUPFAM" id="SSF53850">
    <property type="entry name" value="Periplasmic binding protein-like II"/>
    <property type="match status" value="1"/>
</dbReference>
<evidence type="ECO:0000313" key="6">
    <source>
        <dbReference type="EMBL" id="RVU27144.1"/>
    </source>
</evidence>
<dbReference type="CDD" id="cd05466">
    <property type="entry name" value="PBP2_LTTR_substrate"/>
    <property type="match status" value="1"/>
</dbReference>
<dbReference type="Proteomes" id="UP000283128">
    <property type="component" value="Unassembled WGS sequence"/>
</dbReference>
<comment type="similarity">
    <text evidence="1">Belongs to the LysR transcriptional regulatory family.</text>
</comment>
<organism evidence="6 7">
    <name type="scientific">Streptomyces antnestii</name>
    <dbReference type="NCBI Taxonomy" id="2494256"/>
    <lineage>
        <taxon>Bacteria</taxon>
        <taxon>Bacillati</taxon>
        <taxon>Actinomycetota</taxon>
        <taxon>Actinomycetes</taxon>
        <taxon>Kitasatosporales</taxon>
        <taxon>Streptomycetaceae</taxon>
        <taxon>Streptomyces</taxon>
    </lineage>
</organism>
<keyword evidence="7" id="KW-1185">Reference proteome</keyword>
<evidence type="ECO:0000256" key="3">
    <source>
        <dbReference type="ARBA" id="ARBA00023125"/>
    </source>
</evidence>
<dbReference type="Gene3D" id="1.10.10.10">
    <property type="entry name" value="Winged helix-like DNA-binding domain superfamily/Winged helix DNA-binding domain"/>
    <property type="match status" value="1"/>
</dbReference>
<evidence type="ECO:0000256" key="4">
    <source>
        <dbReference type="ARBA" id="ARBA00023163"/>
    </source>
</evidence>
<keyword evidence="3" id="KW-0238">DNA-binding</keyword>
<evidence type="ECO:0000313" key="7">
    <source>
        <dbReference type="Proteomes" id="UP000283128"/>
    </source>
</evidence>
<dbReference type="AlphaFoldDB" id="A0A437PXY9"/>
<reference evidence="6 7" key="1">
    <citation type="submission" date="2019-01" db="EMBL/GenBank/DDBJ databases">
        <title>Genome sequences of Streptomyces and Rhizobium isolates collected from root and soil.</title>
        <authorList>
            <person name="Chhettri S."/>
            <person name="Sevigny J.L."/>
            <person name="Sen A."/>
            <person name="Ennis N."/>
            <person name="Tisa L."/>
        </authorList>
    </citation>
    <scope>NUCLEOTIDE SEQUENCE [LARGE SCALE GENOMIC DNA]</scope>
    <source>
        <strain evidence="6 7">San01</strain>
    </source>
</reference>
<dbReference type="InterPro" id="IPR036388">
    <property type="entry name" value="WH-like_DNA-bd_sf"/>
</dbReference>
<gene>
    <name evidence="6" type="ORF">EOT10_08145</name>
</gene>
<dbReference type="OrthoDB" id="3459455at2"/>
<dbReference type="InterPro" id="IPR036390">
    <property type="entry name" value="WH_DNA-bd_sf"/>
</dbReference>
<dbReference type="GO" id="GO:0003700">
    <property type="term" value="F:DNA-binding transcription factor activity"/>
    <property type="evidence" value="ECO:0007669"/>
    <property type="project" value="InterPro"/>
</dbReference>
<dbReference type="GO" id="GO:0003677">
    <property type="term" value="F:DNA binding"/>
    <property type="evidence" value="ECO:0007669"/>
    <property type="project" value="UniProtKB-KW"/>
</dbReference>
<dbReference type="PRINTS" id="PR00039">
    <property type="entry name" value="HTHLYSR"/>
</dbReference>
<dbReference type="PANTHER" id="PTHR30419">
    <property type="entry name" value="HTH-TYPE TRANSCRIPTIONAL REGULATOR YBHD"/>
    <property type="match status" value="1"/>
</dbReference>
<proteinExistence type="inferred from homology"/>
<sequence>MTLDDLRVYVAVCAAGSLSAVARDLACTQSAVSQHIRRLEREVGVTLLERHARGVLPTAAGRILQSAAAEGIGGIDVALRRLRDLARGESGTVRVTTGATTVRHFMSEAIVGFRRRHPQVSLEFQTVSSSHSAYEALAAHDLDLAWVTMGAPERGIEQRPVAELPWVLAVRADDPLAARERIEPDDLAAAHLIRPPEGSTSRALLDRNFAALGIVRTDGPDAGVADWATAVHLAELGLGHAVVPELPGWRDRDRVGPALVPVPSLPPLAVGWAVRRWSTLTPVAKGFADLVAEHCRAEG</sequence>
<dbReference type="RefSeq" id="WP_127827407.1">
    <property type="nucleotide sequence ID" value="NZ_RZYA01000003.1"/>
</dbReference>
<protein>
    <submittedName>
        <fullName evidence="6">LysR family transcriptional regulator</fullName>
    </submittedName>
</protein>
<dbReference type="Pfam" id="PF03466">
    <property type="entry name" value="LysR_substrate"/>
    <property type="match status" value="1"/>
</dbReference>
<dbReference type="Pfam" id="PF00126">
    <property type="entry name" value="HTH_1"/>
    <property type="match status" value="1"/>
</dbReference>
<dbReference type="InterPro" id="IPR050950">
    <property type="entry name" value="HTH-type_LysR_regulators"/>
</dbReference>
<dbReference type="InterPro" id="IPR000847">
    <property type="entry name" value="LysR_HTH_N"/>
</dbReference>
<dbReference type="Gene3D" id="3.40.190.290">
    <property type="match status" value="1"/>
</dbReference>
<evidence type="ECO:0000259" key="5">
    <source>
        <dbReference type="PROSITE" id="PS50931"/>
    </source>
</evidence>